<dbReference type="Pfam" id="PF14469">
    <property type="entry name" value="AKAP28"/>
    <property type="match status" value="1"/>
</dbReference>
<gene>
    <name evidence="1" type="ORF">SPHA_11425</name>
</gene>
<dbReference type="Proteomes" id="UP000597762">
    <property type="component" value="Unassembled WGS sequence"/>
</dbReference>
<dbReference type="EMBL" id="CAHIKZ030000377">
    <property type="protein sequence ID" value="CAE1171127.1"/>
    <property type="molecule type" value="Genomic_DNA"/>
</dbReference>
<keyword evidence="2" id="KW-1185">Reference proteome</keyword>
<protein>
    <submittedName>
        <fullName evidence="1">AKAP14</fullName>
    </submittedName>
</protein>
<accession>A0A812B4S0</accession>
<dbReference type="InterPro" id="IPR053084">
    <property type="entry name" value="AKAP"/>
</dbReference>
<dbReference type="AlphaFoldDB" id="A0A812B4S0"/>
<dbReference type="PANTHER" id="PTHR35075:SF1">
    <property type="entry name" value="A-KINASE ANCHOR PROTEIN 14"/>
    <property type="match status" value="1"/>
</dbReference>
<dbReference type="OrthoDB" id="2148342at2759"/>
<dbReference type="PANTHER" id="PTHR35075">
    <property type="entry name" value="A-KINASE ANCHOR PROTEIN 14"/>
    <property type="match status" value="1"/>
</dbReference>
<dbReference type="GO" id="GO:0005952">
    <property type="term" value="C:cAMP-dependent protein kinase complex"/>
    <property type="evidence" value="ECO:0007669"/>
    <property type="project" value="TreeGrafter"/>
</dbReference>
<dbReference type="GO" id="GO:0034237">
    <property type="term" value="F:protein kinase A regulatory subunit binding"/>
    <property type="evidence" value="ECO:0007669"/>
    <property type="project" value="TreeGrafter"/>
</dbReference>
<proteinExistence type="predicted"/>
<organism evidence="1 2">
    <name type="scientific">Acanthosepion pharaonis</name>
    <name type="common">Pharaoh cuttlefish</name>
    <name type="synonym">Sepia pharaonis</name>
    <dbReference type="NCBI Taxonomy" id="158019"/>
    <lineage>
        <taxon>Eukaryota</taxon>
        <taxon>Metazoa</taxon>
        <taxon>Spiralia</taxon>
        <taxon>Lophotrochozoa</taxon>
        <taxon>Mollusca</taxon>
        <taxon>Cephalopoda</taxon>
        <taxon>Coleoidea</taxon>
        <taxon>Decapodiformes</taxon>
        <taxon>Sepiida</taxon>
        <taxon>Sepiina</taxon>
        <taxon>Sepiidae</taxon>
        <taxon>Acanthosepion</taxon>
    </lineage>
</organism>
<evidence type="ECO:0000313" key="1">
    <source>
        <dbReference type="EMBL" id="CAE1171127.1"/>
    </source>
</evidence>
<name>A0A812B4S0_ACAPH</name>
<evidence type="ECO:0000313" key="2">
    <source>
        <dbReference type="Proteomes" id="UP000597762"/>
    </source>
</evidence>
<comment type="caution">
    <text evidence="1">The sequence shown here is derived from an EMBL/GenBank/DDBJ whole genome shotgun (WGS) entry which is preliminary data.</text>
</comment>
<sequence>MSVAAEECPQCEQLLDQFVSQTMFKVQREFCPKCSQQTRTTEWTYEFNDDYKIEDFKWGTIEEFNVNLGKKLIEDYVKTWDYDASWLFCIDFLRREEFEFDTHYKYQVRWSIPTRCKPIPRATASIFFTFLLSKVKPKNYPVEVFYVLETNRLIHRTNESRFREEWLKDIIESKTLLISSVDF</sequence>
<dbReference type="InterPro" id="IPR025663">
    <property type="entry name" value="AKAP_28"/>
</dbReference>
<reference evidence="1" key="1">
    <citation type="submission" date="2021-01" db="EMBL/GenBank/DDBJ databases">
        <authorList>
            <person name="Li R."/>
            <person name="Bekaert M."/>
        </authorList>
    </citation>
    <scope>NUCLEOTIDE SEQUENCE</scope>
    <source>
        <strain evidence="1">Farmed</strain>
    </source>
</reference>